<organism evidence="2 3">
    <name type="scientific">Epiphyas postvittana nucleopolyhedrovirus</name>
    <name type="common">EppoMNPV</name>
    <dbReference type="NCBI Taxonomy" id="70600"/>
    <lineage>
        <taxon>Viruses</taxon>
        <taxon>Viruses incertae sedis</taxon>
        <taxon>Naldaviricetes</taxon>
        <taxon>Lefavirales</taxon>
        <taxon>Baculoviridae</taxon>
        <taxon>Alphabaculovirus</taxon>
        <taxon>Alphabaculovirus eppostvittanae</taxon>
    </lineage>
</organism>
<dbReference type="KEGG" id="vg:1727411"/>
<proteinExistence type="predicted"/>
<keyword evidence="1" id="KW-0472">Membrane</keyword>
<keyword evidence="1" id="KW-1133">Transmembrane helix</keyword>
<evidence type="ECO:0000313" key="2">
    <source>
        <dbReference type="EMBL" id="AAK85591.1"/>
    </source>
</evidence>
<evidence type="ECO:0000256" key="1">
    <source>
        <dbReference type="SAM" id="Phobius"/>
    </source>
</evidence>
<organismHost>
    <name type="scientific">Lepidoptera</name>
    <name type="common">moths &amp; butterflies</name>
    <dbReference type="NCBI Taxonomy" id="7088"/>
</organismHost>
<dbReference type="Proteomes" id="UP000203221">
    <property type="component" value="Segment"/>
</dbReference>
<dbReference type="RefSeq" id="NP_203196.1">
    <property type="nucleotide sequence ID" value="NC_003083.1"/>
</dbReference>
<keyword evidence="1" id="KW-0812">Transmembrane</keyword>
<feature type="transmembrane region" description="Helical" evidence="1">
    <location>
        <begin position="91"/>
        <end position="110"/>
    </location>
</feature>
<keyword evidence="3" id="KW-1185">Reference proteome</keyword>
<name>Q91GM3_NPVEP</name>
<dbReference type="EMBL" id="AY043265">
    <property type="protein sequence ID" value="AAK85591.1"/>
    <property type="molecule type" value="Genomic_DNA"/>
</dbReference>
<reference evidence="2 3" key="1">
    <citation type="journal article" date="2002" name="J. Gen. Virol.">
        <title>Whole genome analysis of the Epiphyas postvittana nucleopolyhedrovirus.</title>
        <authorList>
            <person name="Hyink O."/>
            <person name="Dellow R.A."/>
            <person name="Olsen M.J."/>
            <person name="Caradoc-Davies K.M.B."/>
            <person name="Drake K."/>
            <person name="Herniou E.A."/>
            <person name="Cory J.S."/>
            <person name="O'Reilly D.R."/>
            <person name="Ward V.K."/>
        </authorList>
    </citation>
    <scope>NUCLEOTIDE SEQUENCE [LARGE SCALE GENOMIC DNA]</scope>
</reference>
<feature type="transmembrane region" description="Helical" evidence="1">
    <location>
        <begin position="170"/>
        <end position="195"/>
    </location>
</feature>
<sequence length="218" mass="23961">MYTAHRTPEPEFQLLITSMLASLPMLTLLLCSPQFVSQNCVTVNGALVNATLQSTAAVHTTTHTVCVTMTAIAFSLGLLTHTLKTPRCTAALTLVTIVFCMNIFLIVAMIKFCSQPTFNGGQFIATRFVSASFDNSTAVCVLYAVTVLSVLHVTRWLFFEWTILLERCELLAFAFTAMITITLYIFALTLATYVVPLNGLQMFRNASTVSLTILLPIQ</sequence>
<feature type="transmembrane region" description="Helical" evidence="1">
    <location>
        <begin position="56"/>
        <end position="79"/>
    </location>
</feature>
<evidence type="ECO:0000313" key="3">
    <source>
        <dbReference type="Proteomes" id="UP000203221"/>
    </source>
</evidence>
<dbReference type="OrthoDB" id="15201at10239"/>
<dbReference type="GeneID" id="1727411"/>
<feature type="transmembrane region" description="Helical" evidence="1">
    <location>
        <begin position="136"/>
        <end position="158"/>
    </location>
</feature>
<feature type="transmembrane region" description="Helical" evidence="1">
    <location>
        <begin position="12"/>
        <end position="36"/>
    </location>
</feature>
<accession>Q91GM3</accession>
<protein>
    <submittedName>
        <fullName evidence="2">Uncharacterized protein</fullName>
    </submittedName>
</protein>